<organism evidence="1 2">
    <name type="scientific">Candidatus Gottesmanbacteria bacterium RIFCSPHIGHO2_01_FULL_46_14</name>
    <dbReference type="NCBI Taxonomy" id="1798380"/>
    <lineage>
        <taxon>Bacteria</taxon>
        <taxon>Candidatus Gottesmaniibacteriota</taxon>
    </lineage>
</organism>
<dbReference type="EMBL" id="MFJJ01000052">
    <property type="protein sequence ID" value="OGG12994.1"/>
    <property type="molecule type" value="Genomic_DNA"/>
</dbReference>
<sequence length="102" mass="11587">MVASSIYQEIGEKQEIQNTTNPSNLLFVRLGKVPHHLVGDMDFSSSHGAFSHFFFCFPNLRLTHQKARGSALEPWAALRAAPTSRNYVPLLNHVRTYFQRSV</sequence>
<comment type="caution">
    <text evidence="1">The sequence shown here is derived from an EMBL/GenBank/DDBJ whole genome shotgun (WGS) entry which is preliminary data.</text>
</comment>
<protein>
    <submittedName>
        <fullName evidence="1">Uncharacterized protein</fullName>
    </submittedName>
</protein>
<reference evidence="1 2" key="1">
    <citation type="journal article" date="2016" name="Nat. Commun.">
        <title>Thousands of microbial genomes shed light on interconnected biogeochemical processes in an aquifer system.</title>
        <authorList>
            <person name="Anantharaman K."/>
            <person name="Brown C.T."/>
            <person name="Hug L.A."/>
            <person name="Sharon I."/>
            <person name="Castelle C.J."/>
            <person name="Probst A.J."/>
            <person name="Thomas B.C."/>
            <person name="Singh A."/>
            <person name="Wilkins M.J."/>
            <person name="Karaoz U."/>
            <person name="Brodie E.L."/>
            <person name="Williams K.H."/>
            <person name="Hubbard S.S."/>
            <person name="Banfield J.F."/>
        </authorList>
    </citation>
    <scope>NUCLEOTIDE SEQUENCE [LARGE SCALE GENOMIC DNA]</scope>
</reference>
<gene>
    <name evidence="1" type="ORF">A2875_00835</name>
</gene>
<accession>A0A1F5ZKZ0</accession>
<name>A0A1F5ZKZ0_9BACT</name>
<evidence type="ECO:0000313" key="1">
    <source>
        <dbReference type="EMBL" id="OGG12994.1"/>
    </source>
</evidence>
<evidence type="ECO:0000313" key="2">
    <source>
        <dbReference type="Proteomes" id="UP000177416"/>
    </source>
</evidence>
<proteinExistence type="predicted"/>
<dbReference type="Proteomes" id="UP000177416">
    <property type="component" value="Unassembled WGS sequence"/>
</dbReference>
<dbReference type="AlphaFoldDB" id="A0A1F5ZKZ0"/>